<dbReference type="AlphaFoldDB" id="S2EJH0"/>
<evidence type="ECO:0000313" key="2">
    <source>
        <dbReference type="EMBL" id="EPA04867.1"/>
    </source>
</evidence>
<comment type="caution">
    <text evidence="2">The sequence shown here is derived from an EMBL/GenBank/DDBJ whole genome shotgun (WGS) entry which is preliminary data.</text>
</comment>
<reference evidence="2 3" key="1">
    <citation type="journal article" date="2012" name="J. Bacteriol.">
        <title>Genome Sequence of "Candidatus Nitrosoarchaeum limnia" BG20, a Low-Salinity Ammonia-Oxidizing Archaeon from the San Francisco Bay Estuary.</title>
        <authorList>
            <person name="Mosier A.C."/>
            <person name="Allen E.E."/>
            <person name="Kim M."/>
            <person name="Ferriera S."/>
            <person name="Francis C.A."/>
        </authorList>
    </citation>
    <scope>NUCLEOTIDE SEQUENCE [LARGE SCALE GENOMIC DNA]</scope>
    <source>
        <strain evidence="2 3">BG20</strain>
    </source>
</reference>
<evidence type="ECO:0000313" key="3">
    <source>
        <dbReference type="Proteomes" id="UP000014065"/>
    </source>
</evidence>
<proteinExistence type="predicted"/>
<organism evidence="2 3">
    <name type="scientific">Candidatus Nitrosarchaeum limnium BG20</name>
    <dbReference type="NCBI Taxonomy" id="859192"/>
    <lineage>
        <taxon>Archaea</taxon>
        <taxon>Nitrososphaerota</taxon>
        <taxon>Nitrososphaeria</taxon>
        <taxon>Nitrosopumilales</taxon>
        <taxon>Nitrosopumilaceae</taxon>
        <taxon>Nitrosarchaeum</taxon>
    </lineage>
</organism>
<accession>S2EJH0</accession>
<protein>
    <submittedName>
        <fullName evidence="2">Uncharacterized protein</fullName>
    </submittedName>
</protein>
<name>S2EJH0_9ARCH</name>
<sequence>MKKIYYFESTPEHKAWEKSVDTRNGEIVKESFWEISKKF</sequence>
<reference evidence="2" key="2">
    <citation type="submission" date="2012-06" db="EMBL/GenBank/DDBJ databases">
        <authorList>
            <person name="Francis C."/>
            <person name="Mosier A."/>
            <person name="Ferriera S."/>
            <person name="Johnson J."/>
            <person name="Kim M."/>
            <person name="Montgomery R."/>
            <person name="Kravitz S."/>
            <person name="Beeson K."/>
            <person name="Sutton G."/>
            <person name="Rogers Y.-H."/>
            <person name="Friedman R."/>
            <person name="Frazier M."/>
            <person name="Venter J.C."/>
        </authorList>
    </citation>
    <scope>NUCLEOTIDE SEQUENCE</scope>
    <source>
        <strain evidence="2">BG20</strain>
    </source>
</reference>
<dbReference type="EMBL" id="AHJG01000245">
    <property type="protein sequence ID" value="EPA04867.1"/>
    <property type="molecule type" value="Genomic_DNA"/>
</dbReference>
<gene>
    <name evidence="2" type="ORF">BG20_I1933</name>
    <name evidence="1" type="ORF">BG20_I1942</name>
</gene>
<evidence type="ECO:0000313" key="1">
    <source>
        <dbReference type="EMBL" id="EPA04316.1"/>
    </source>
</evidence>
<keyword evidence="3" id="KW-1185">Reference proteome</keyword>
<dbReference type="EMBL" id="AHJG01000323">
    <property type="protein sequence ID" value="EPA04316.1"/>
    <property type="molecule type" value="Genomic_DNA"/>
</dbReference>
<dbReference type="Proteomes" id="UP000014065">
    <property type="component" value="Unassembled WGS sequence"/>
</dbReference>